<dbReference type="EMBL" id="PCVY01000033">
    <property type="protein sequence ID" value="PIQ86752.1"/>
    <property type="molecule type" value="Genomic_DNA"/>
</dbReference>
<comment type="pathway">
    <text evidence="4">Phospholipid metabolism.</text>
</comment>
<sequence length="271" mass="32280">MTLVKIAKFLIPHFRLVDKDPESQSRINAKEDNVRNELAVRAADWWKSDCYTQVDRYRDFVWLGRTIFRKPHKVSITDNYFRPAHDFVDIIKEMQEKQLIFPLSEKSKVLEPGCNVGRNLYYLQNKYRCEVVGIDLSEEAVKKAEQDIWRRREKYSFQVANVLQTDFFDQFEDNYFDLVFTRWHLIHIPRSESKKAYVEKLKRIAKSFVILEPLLEGREKVEFYHNGAYALSWDNWPKEYGLSEYRSKKTTSLKDGGGTKVFYYTKPSLKS</sequence>
<protein>
    <recommendedName>
        <fullName evidence="6">Methyltransferase domain-containing protein</fullName>
    </recommendedName>
</protein>
<reference evidence="7 8" key="1">
    <citation type="submission" date="2017-09" db="EMBL/GenBank/DDBJ databases">
        <title>Depth-based differentiation of microbial function through sediment-hosted aquifers and enrichment of novel symbionts in the deep terrestrial subsurface.</title>
        <authorList>
            <person name="Probst A.J."/>
            <person name="Ladd B."/>
            <person name="Jarett J.K."/>
            <person name="Geller-Mcgrath D.E."/>
            <person name="Sieber C.M."/>
            <person name="Emerson J.B."/>
            <person name="Anantharaman K."/>
            <person name="Thomas B.C."/>
            <person name="Malmstrom R."/>
            <person name="Stieglmeier M."/>
            <person name="Klingl A."/>
            <person name="Woyke T."/>
            <person name="Ryan C.M."/>
            <person name="Banfield J.F."/>
        </authorList>
    </citation>
    <scope>NUCLEOTIDE SEQUENCE [LARGE SCALE GENOMIC DNA]</scope>
    <source>
        <strain evidence="7">CG11_big_fil_rev_8_21_14_0_20_45_26</strain>
    </source>
</reference>
<dbReference type="Proteomes" id="UP000230859">
    <property type="component" value="Unassembled WGS sequence"/>
</dbReference>
<keyword evidence="3" id="KW-0808">Transferase</keyword>
<dbReference type="PANTHER" id="PTHR44307">
    <property type="entry name" value="PHOSPHOETHANOLAMINE METHYLTRANSFERASE"/>
    <property type="match status" value="1"/>
</dbReference>
<evidence type="ECO:0000313" key="7">
    <source>
        <dbReference type="EMBL" id="PIQ86752.1"/>
    </source>
</evidence>
<evidence type="ECO:0000256" key="5">
    <source>
        <dbReference type="ARBA" id="ARBA00047622"/>
    </source>
</evidence>
<proteinExistence type="predicted"/>
<dbReference type="GO" id="GO:0032259">
    <property type="term" value="P:methylation"/>
    <property type="evidence" value="ECO:0007669"/>
    <property type="project" value="UniProtKB-KW"/>
</dbReference>
<comment type="catalytic activity">
    <reaction evidence="5">
        <text>phosphoethanolamine + S-adenosyl-L-methionine = N-methylethanolamine phosphate + S-adenosyl-L-homocysteine + H(+)</text>
        <dbReference type="Rhea" id="RHEA:20365"/>
        <dbReference type="ChEBI" id="CHEBI:15378"/>
        <dbReference type="ChEBI" id="CHEBI:57781"/>
        <dbReference type="ChEBI" id="CHEBI:57856"/>
        <dbReference type="ChEBI" id="CHEBI:58190"/>
        <dbReference type="ChEBI" id="CHEBI:59789"/>
        <dbReference type="EC" id="2.1.1.103"/>
    </reaction>
    <physiologicalReaction direction="left-to-right" evidence="5">
        <dbReference type="Rhea" id="RHEA:20366"/>
    </physiologicalReaction>
</comment>
<dbReference type="AlphaFoldDB" id="A0A2H0LQR3"/>
<comment type="caution">
    <text evidence="7">The sequence shown here is derived from an EMBL/GenBank/DDBJ whole genome shotgun (WGS) entry which is preliminary data.</text>
</comment>
<dbReference type="Gene3D" id="3.40.50.150">
    <property type="entry name" value="Vaccinia Virus protein VP39"/>
    <property type="match status" value="1"/>
</dbReference>
<name>A0A2H0LQR3_9BACT</name>
<evidence type="ECO:0000313" key="8">
    <source>
        <dbReference type="Proteomes" id="UP000230859"/>
    </source>
</evidence>
<feature type="domain" description="Methyltransferase" evidence="6">
    <location>
        <begin position="109"/>
        <end position="205"/>
    </location>
</feature>
<dbReference type="InterPro" id="IPR029063">
    <property type="entry name" value="SAM-dependent_MTases_sf"/>
</dbReference>
<dbReference type="Pfam" id="PF13649">
    <property type="entry name" value="Methyltransf_25"/>
    <property type="match status" value="1"/>
</dbReference>
<organism evidence="7 8">
    <name type="scientific">Candidatus Abzuiibacterium crystallinum</name>
    <dbReference type="NCBI Taxonomy" id="1974748"/>
    <lineage>
        <taxon>Bacteria</taxon>
        <taxon>Pseudomonadati</taxon>
        <taxon>Candidatus Omnitrophota</taxon>
        <taxon>Candidatus Abzuiibacterium</taxon>
    </lineage>
</organism>
<evidence type="ECO:0000256" key="2">
    <source>
        <dbReference type="ARBA" id="ARBA00022603"/>
    </source>
</evidence>
<keyword evidence="2" id="KW-0489">Methyltransferase</keyword>
<dbReference type="SUPFAM" id="SSF53335">
    <property type="entry name" value="S-adenosyl-L-methionine-dependent methyltransferases"/>
    <property type="match status" value="1"/>
</dbReference>
<evidence type="ECO:0000256" key="4">
    <source>
        <dbReference type="ARBA" id="ARBA00025707"/>
    </source>
</evidence>
<accession>A0A2H0LQR3</accession>
<comment type="pathway">
    <text evidence="1">Lipid metabolism.</text>
</comment>
<evidence type="ECO:0000256" key="3">
    <source>
        <dbReference type="ARBA" id="ARBA00022679"/>
    </source>
</evidence>
<dbReference type="InterPro" id="IPR041698">
    <property type="entry name" value="Methyltransf_25"/>
</dbReference>
<dbReference type="GO" id="GO:0000234">
    <property type="term" value="F:phosphoethanolamine N-methyltransferase activity"/>
    <property type="evidence" value="ECO:0007669"/>
    <property type="project" value="UniProtKB-EC"/>
</dbReference>
<evidence type="ECO:0000256" key="1">
    <source>
        <dbReference type="ARBA" id="ARBA00005189"/>
    </source>
</evidence>
<dbReference type="PANTHER" id="PTHR44307:SF2">
    <property type="entry name" value="PHOSPHOETHANOLAMINE METHYLTRANSFERASE ISOFORM X1"/>
    <property type="match status" value="1"/>
</dbReference>
<gene>
    <name evidence="7" type="ORF">COV74_03530</name>
</gene>
<dbReference type="CDD" id="cd02440">
    <property type="entry name" value="AdoMet_MTases"/>
    <property type="match status" value="1"/>
</dbReference>
<evidence type="ECO:0000259" key="6">
    <source>
        <dbReference type="Pfam" id="PF13649"/>
    </source>
</evidence>